<dbReference type="PANTHER" id="PTHR22888:SF9">
    <property type="entry name" value="CYTOCHROME C OXIDASE SUBUNIT 2"/>
    <property type="match status" value="1"/>
</dbReference>
<accession>A0ABV0KL74</accession>
<evidence type="ECO:0000256" key="1">
    <source>
        <dbReference type="ARBA" id="ARBA00004141"/>
    </source>
</evidence>
<gene>
    <name evidence="16" type="ORF">NDI38_11765</name>
</gene>
<reference evidence="16 17" key="1">
    <citation type="submission" date="2022-04" db="EMBL/GenBank/DDBJ databases">
        <title>Positive selection, recombination, and allopatry shape intraspecific diversity of widespread and dominant cyanobacteria.</title>
        <authorList>
            <person name="Wei J."/>
            <person name="Shu W."/>
            <person name="Hu C."/>
        </authorList>
    </citation>
    <scope>NUCLEOTIDE SEQUENCE [LARGE SCALE GENOMIC DNA]</scope>
    <source>
        <strain evidence="16 17">AS-A4</strain>
    </source>
</reference>
<dbReference type="InterPro" id="IPR011759">
    <property type="entry name" value="Cyt_c_oxidase_su2_TM_dom"/>
</dbReference>
<evidence type="ECO:0000313" key="16">
    <source>
        <dbReference type="EMBL" id="MEP1059115.1"/>
    </source>
</evidence>
<keyword evidence="9 13" id="KW-1133">Transmembrane helix</keyword>
<feature type="domain" description="Cytochrome oxidase subunit II copper A binding" evidence="14">
    <location>
        <begin position="157"/>
        <end position="268"/>
    </location>
</feature>
<dbReference type="InterPro" id="IPR036257">
    <property type="entry name" value="Cyt_c_oxidase_su2_TM_sf"/>
</dbReference>
<dbReference type="PANTHER" id="PTHR22888">
    <property type="entry name" value="CYTOCHROME C OXIDASE, SUBUNIT II"/>
    <property type="match status" value="1"/>
</dbReference>
<evidence type="ECO:0000259" key="15">
    <source>
        <dbReference type="PROSITE" id="PS50999"/>
    </source>
</evidence>
<feature type="domain" description="Cytochrome oxidase subunit II transmembrane region profile" evidence="15">
    <location>
        <begin position="24"/>
        <end position="121"/>
    </location>
</feature>
<proteinExistence type="inferred from homology"/>
<dbReference type="InterPro" id="IPR045187">
    <property type="entry name" value="CcO_II"/>
</dbReference>
<dbReference type="InterPro" id="IPR008972">
    <property type="entry name" value="Cupredoxin"/>
</dbReference>
<dbReference type="Gene3D" id="1.10.287.90">
    <property type="match status" value="1"/>
</dbReference>
<evidence type="ECO:0000256" key="7">
    <source>
        <dbReference type="ARBA" id="ARBA00022967"/>
    </source>
</evidence>
<comment type="similarity">
    <text evidence="2">Belongs to the cytochrome c oxidase subunit 2 family.</text>
</comment>
<protein>
    <recommendedName>
        <fullName evidence="3">cytochrome-c oxidase</fullName>
        <ecNumber evidence="3">7.1.1.9</ecNumber>
    </recommendedName>
    <alternativeName>
        <fullName evidence="11">Cytochrome c oxidase polypeptide II</fullName>
    </alternativeName>
</protein>
<dbReference type="EMBL" id="JAMPLM010000008">
    <property type="protein sequence ID" value="MEP1059115.1"/>
    <property type="molecule type" value="Genomic_DNA"/>
</dbReference>
<dbReference type="CDD" id="cd13919">
    <property type="entry name" value="CuRO_HCO_II_like_5"/>
    <property type="match status" value="1"/>
</dbReference>
<sequence>MMKLRAILIMTVYAILVTFASFWMAKQSYSWFPPEASAESKLLDDLFSLFTGLGTFVYLGVIGPFIYSLVFHRASKYDTSDAPPIEGNTWLEIIWTATPLVLVLTLAFVSYRTYEKMSIRGPMELVHLHVPQVMEPAYAEPFDSMPQQQIQDAVEVAPIEQIDVMAKQWAWVFHYPEQDITSTELHLPVDRRIRFTLRSEDVLHGFYIPAFRLSQYVVPKQDINFELTPIKTGTYRLRDSMYSGTYFAANQTDVVVQSPSDYQQWLADAATQTPSAAFNQAAYEYDQTSERGAGNTKDKVAVRGWATIPPAPPPVVNYAPKHKPDSPAI</sequence>
<dbReference type="InterPro" id="IPR002429">
    <property type="entry name" value="CcO_II-like_C"/>
</dbReference>
<evidence type="ECO:0000259" key="14">
    <source>
        <dbReference type="PROSITE" id="PS50857"/>
    </source>
</evidence>
<evidence type="ECO:0000256" key="6">
    <source>
        <dbReference type="ARBA" id="ARBA00022692"/>
    </source>
</evidence>
<evidence type="ECO:0000256" key="9">
    <source>
        <dbReference type="ARBA" id="ARBA00022989"/>
    </source>
</evidence>
<evidence type="ECO:0000256" key="13">
    <source>
        <dbReference type="SAM" id="Phobius"/>
    </source>
</evidence>
<feature type="region of interest" description="Disordered" evidence="12">
    <location>
        <begin position="310"/>
        <end position="329"/>
    </location>
</feature>
<keyword evidence="8" id="KW-0249">Electron transport</keyword>
<dbReference type="SUPFAM" id="SSF81464">
    <property type="entry name" value="Cytochrome c oxidase subunit II-like, transmembrane region"/>
    <property type="match status" value="1"/>
</dbReference>
<keyword evidence="7" id="KW-1278">Translocase</keyword>
<dbReference type="SUPFAM" id="SSF49503">
    <property type="entry name" value="Cupredoxins"/>
    <property type="match status" value="1"/>
</dbReference>
<comment type="caution">
    <text evidence="16">The sequence shown here is derived from an EMBL/GenBank/DDBJ whole genome shotgun (WGS) entry which is preliminary data.</text>
</comment>
<evidence type="ECO:0000256" key="11">
    <source>
        <dbReference type="ARBA" id="ARBA00031389"/>
    </source>
</evidence>
<keyword evidence="4" id="KW-0813">Transport</keyword>
<dbReference type="PROSITE" id="PS50857">
    <property type="entry name" value="COX2_CUA"/>
    <property type="match status" value="1"/>
</dbReference>
<comment type="subcellular location">
    <subcellularLocation>
        <location evidence="1">Membrane</location>
        <topology evidence="1">Multi-pass membrane protein</topology>
    </subcellularLocation>
</comment>
<evidence type="ECO:0000256" key="2">
    <source>
        <dbReference type="ARBA" id="ARBA00007866"/>
    </source>
</evidence>
<feature type="transmembrane region" description="Helical" evidence="13">
    <location>
        <begin position="90"/>
        <end position="111"/>
    </location>
</feature>
<feature type="transmembrane region" description="Helical" evidence="13">
    <location>
        <begin position="46"/>
        <end position="70"/>
    </location>
</feature>
<dbReference type="RefSeq" id="WP_190450156.1">
    <property type="nucleotide sequence ID" value="NZ_JAMPLM010000008.1"/>
</dbReference>
<name>A0ABV0KL74_9CYAN</name>
<evidence type="ECO:0000256" key="3">
    <source>
        <dbReference type="ARBA" id="ARBA00012949"/>
    </source>
</evidence>
<evidence type="ECO:0000256" key="12">
    <source>
        <dbReference type="SAM" id="MobiDB-lite"/>
    </source>
</evidence>
<organism evidence="16 17">
    <name type="scientific">Stenomitos frigidus AS-A4</name>
    <dbReference type="NCBI Taxonomy" id="2933935"/>
    <lineage>
        <taxon>Bacteria</taxon>
        <taxon>Bacillati</taxon>
        <taxon>Cyanobacteriota</taxon>
        <taxon>Cyanophyceae</taxon>
        <taxon>Leptolyngbyales</taxon>
        <taxon>Leptolyngbyaceae</taxon>
        <taxon>Stenomitos</taxon>
    </lineage>
</organism>
<evidence type="ECO:0000256" key="8">
    <source>
        <dbReference type="ARBA" id="ARBA00022982"/>
    </source>
</evidence>
<evidence type="ECO:0000313" key="17">
    <source>
        <dbReference type="Proteomes" id="UP001476950"/>
    </source>
</evidence>
<keyword evidence="5" id="KW-0679">Respiratory chain</keyword>
<evidence type="ECO:0000256" key="5">
    <source>
        <dbReference type="ARBA" id="ARBA00022660"/>
    </source>
</evidence>
<dbReference type="PROSITE" id="PS50999">
    <property type="entry name" value="COX2_TM"/>
    <property type="match status" value="1"/>
</dbReference>
<keyword evidence="10 13" id="KW-0472">Membrane</keyword>
<dbReference type="Pfam" id="PF02790">
    <property type="entry name" value="COX2_TM"/>
    <property type="match status" value="1"/>
</dbReference>
<keyword evidence="6 13" id="KW-0812">Transmembrane</keyword>
<feature type="transmembrane region" description="Helical" evidence="13">
    <location>
        <begin position="6"/>
        <end position="25"/>
    </location>
</feature>
<evidence type="ECO:0000256" key="10">
    <source>
        <dbReference type="ARBA" id="ARBA00023136"/>
    </source>
</evidence>
<keyword evidence="17" id="KW-1185">Reference proteome</keyword>
<evidence type="ECO:0000256" key="4">
    <source>
        <dbReference type="ARBA" id="ARBA00022448"/>
    </source>
</evidence>
<dbReference type="Proteomes" id="UP001476950">
    <property type="component" value="Unassembled WGS sequence"/>
</dbReference>
<dbReference type="Gene3D" id="2.60.40.420">
    <property type="entry name" value="Cupredoxins - blue copper proteins"/>
    <property type="match status" value="1"/>
</dbReference>
<dbReference type="EC" id="7.1.1.9" evidence="3"/>